<comment type="caution">
    <text evidence="2">The sequence shown here is derived from an EMBL/GenBank/DDBJ whole genome shotgun (WGS) entry which is preliminary data.</text>
</comment>
<feature type="region of interest" description="Disordered" evidence="1">
    <location>
        <begin position="297"/>
        <end position="324"/>
    </location>
</feature>
<reference evidence="2" key="1">
    <citation type="submission" date="2016-10" db="EMBL/GenBank/DDBJ databases">
        <title>Sequence of Gallionella enrichment culture.</title>
        <authorList>
            <person name="Poehlein A."/>
            <person name="Muehling M."/>
            <person name="Daniel R."/>
        </authorList>
    </citation>
    <scope>NUCLEOTIDE SEQUENCE</scope>
</reference>
<evidence type="ECO:0000256" key="1">
    <source>
        <dbReference type="SAM" id="MobiDB-lite"/>
    </source>
</evidence>
<feature type="region of interest" description="Disordered" evidence="1">
    <location>
        <begin position="250"/>
        <end position="271"/>
    </location>
</feature>
<dbReference type="EMBL" id="MLJW01001894">
    <property type="protein sequence ID" value="OIQ76345.1"/>
    <property type="molecule type" value="Genomic_DNA"/>
</dbReference>
<sequence length="436" mass="47267">MLEDVAPEPPHPFAGLARVQVSGVGDRVLETVDVVRVHQDRAGELVRGAGELAQHQRAALVRPGGDVLLGDQVHAVAQRRDEHDVGREVERGHLLGRVGVVHVVDGRLPEPPELAVDAPDQQLDVLTELLVRADVLPARARHLDERDPGHRETAVPEQLAERLDPVADALGVVEPVDAEQQHVRVAELAADLPGALLHARRPRERVELLRVDRDRKGGGPDVPGRRAGCDTVAVRWLRVGDGVVLGDRDHLAPGGQVGEASDGPDEVLGATGALEPDQVGAEQTVDDLAPPRHLAEDLDGRERDVQEEPDPQVRASRPQHRRHELELVVVDPDDGALGGVRRGRVGEGLVDPAVRVPPLPVEGRRCDHVVVERPQGVVREALVVLLDLDGGQGDRDQSHAVRVERLELDVRRARPSDPRAGRLLHDGLEGRDQASR</sequence>
<evidence type="ECO:0000313" key="2">
    <source>
        <dbReference type="EMBL" id="OIQ76345.1"/>
    </source>
</evidence>
<accession>A0A1J5PXZ0</accession>
<organism evidence="2">
    <name type="scientific">mine drainage metagenome</name>
    <dbReference type="NCBI Taxonomy" id="410659"/>
    <lineage>
        <taxon>unclassified sequences</taxon>
        <taxon>metagenomes</taxon>
        <taxon>ecological metagenomes</taxon>
    </lineage>
</organism>
<protein>
    <submittedName>
        <fullName evidence="2">Uncharacterized protein</fullName>
    </submittedName>
</protein>
<feature type="compositionally biased region" description="Basic and acidic residues" evidence="1">
    <location>
        <begin position="297"/>
        <end position="306"/>
    </location>
</feature>
<proteinExistence type="predicted"/>
<gene>
    <name evidence="2" type="ORF">GALL_419760</name>
</gene>
<dbReference type="AlphaFoldDB" id="A0A1J5PXZ0"/>
<name>A0A1J5PXZ0_9ZZZZ</name>
<feature type="region of interest" description="Disordered" evidence="1">
    <location>
        <begin position="409"/>
        <end position="436"/>
    </location>
</feature>